<dbReference type="EMBL" id="JANPWB010000006">
    <property type="protein sequence ID" value="KAJ1181932.1"/>
    <property type="molecule type" value="Genomic_DNA"/>
</dbReference>
<keyword evidence="2" id="KW-1185">Reference proteome</keyword>
<dbReference type="Proteomes" id="UP001066276">
    <property type="component" value="Chromosome 3_2"/>
</dbReference>
<protein>
    <submittedName>
        <fullName evidence="1">Uncharacterized protein</fullName>
    </submittedName>
</protein>
<evidence type="ECO:0000313" key="1">
    <source>
        <dbReference type="EMBL" id="KAJ1181932.1"/>
    </source>
</evidence>
<accession>A0AAV7TZ42</accession>
<gene>
    <name evidence="1" type="ORF">NDU88_007131</name>
</gene>
<proteinExistence type="predicted"/>
<name>A0AAV7TZ42_PLEWA</name>
<sequence>MFRAAPSHLLQLRHQQIFVAQALRAHGHRSDSVSVPWLFQDFTGPATAASSSALSMQLHRLQATPLLSYLIHVCRGFGPALSVIRDAREVLRILVLAFDVMVFE</sequence>
<evidence type="ECO:0000313" key="2">
    <source>
        <dbReference type="Proteomes" id="UP001066276"/>
    </source>
</evidence>
<comment type="caution">
    <text evidence="1">The sequence shown here is derived from an EMBL/GenBank/DDBJ whole genome shotgun (WGS) entry which is preliminary data.</text>
</comment>
<dbReference type="AlphaFoldDB" id="A0AAV7TZ42"/>
<reference evidence="1" key="1">
    <citation type="journal article" date="2022" name="bioRxiv">
        <title>Sequencing and chromosome-scale assembly of the giantPleurodeles waltlgenome.</title>
        <authorList>
            <person name="Brown T."/>
            <person name="Elewa A."/>
            <person name="Iarovenko S."/>
            <person name="Subramanian E."/>
            <person name="Araus A.J."/>
            <person name="Petzold A."/>
            <person name="Susuki M."/>
            <person name="Suzuki K.-i.T."/>
            <person name="Hayashi T."/>
            <person name="Toyoda A."/>
            <person name="Oliveira C."/>
            <person name="Osipova E."/>
            <person name="Leigh N.D."/>
            <person name="Simon A."/>
            <person name="Yun M.H."/>
        </authorList>
    </citation>
    <scope>NUCLEOTIDE SEQUENCE</scope>
    <source>
        <strain evidence="1">20211129_DDA</strain>
        <tissue evidence="1">Liver</tissue>
    </source>
</reference>
<organism evidence="1 2">
    <name type="scientific">Pleurodeles waltl</name>
    <name type="common">Iberian ribbed newt</name>
    <dbReference type="NCBI Taxonomy" id="8319"/>
    <lineage>
        <taxon>Eukaryota</taxon>
        <taxon>Metazoa</taxon>
        <taxon>Chordata</taxon>
        <taxon>Craniata</taxon>
        <taxon>Vertebrata</taxon>
        <taxon>Euteleostomi</taxon>
        <taxon>Amphibia</taxon>
        <taxon>Batrachia</taxon>
        <taxon>Caudata</taxon>
        <taxon>Salamandroidea</taxon>
        <taxon>Salamandridae</taxon>
        <taxon>Pleurodelinae</taxon>
        <taxon>Pleurodeles</taxon>
    </lineage>
</organism>